<dbReference type="Proteomes" id="UP000250235">
    <property type="component" value="Unassembled WGS sequence"/>
</dbReference>
<gene>
    <name evidence="1" type="ORF">F511_26534</name>
</gene>
<dbReference type="AlphaFoldDB" id="A0A2Z7BZJ2"/>
<organism evidence="1 2">
    <name type="scientific">Dorcoceras hygrometricum</name>
    <dbReference type="NCBI Taxonomy" id="472368"/>
    <lineage>
        <taxon>Eukaryota</taxon>
        <taxon>Viridiplantae</taxon>
        <taxon>Streptophyta</taxon>
        <taxon>Embryophyta</taxon>
        <taxon>Tracheophyta</taxon>
        <taxon>Spermatophyta</taxon>
        <taxon>Magnoliopsida</taxon>
        <taxon>eudicotyledons</taxon>
        <taxon>Gunneridae</taxon>
        <taxon>Pentapetalae</taxon>
        <taxon>asterids</taxon>
        <taxon>lamiids</taxon>
        <taxon>Lamiales</taxon>
        <taxon>Gesneriaceae</taxon>
        <taxon>Didymocarpoideae</taxon>
        <taxon>Trichosporeae</taxon>
        <taxon>Loxocarpinae</taxon>
        <taxon>Dorcoceras</taxon>
    </lineage>
</organism>
<reference evidence="1 2" key="1">
    <citation type="journal article" date="2015" name="Proc. Natl. Acad. Sci. U.S.A.">
        <title>The resurrection genome of Boea hygrometrica: A blueprint for survival of dehydration.</title>
        <authorList>
            <person name="Xiao L."/>
            <person name="Yang G."/>
            <person name="Zhang L."/>
            <person name="Yang X."/>
            <person name="Zhao S."/>
            <person name="Ji Z."/>
            <person name="Zhou Q."/>
            <person name="Hu M."/>
            <person name="Wang Y."/>
            <person name="Chen M."/>
            <person name="Xu Y."/>
            <person name="Jin H."/>
            <person name="Xiao X."/>
            <person name="Hu G."/>
            <person name="Bao F."/>
            <person name="Hu Y."/>
            <person name="Wan P."/>
            <person name="Li L."/>
            <person name="Deng X."/>
            <person name="Kuang T."/>
            <person name="Xiang C."/>
            <person name="Zhu J.K."/>
            <person name="Oliver M.J."/>
            <person name="He Y."/>
        </authorList>
    </citation>
    <scope>NUCLEOTIDE SEQUENCE [LARGE SCALE GENOMIC DNA]</scope>
    <source>
        <strain evidence="2">cv. XS01</strain>
    </source>
</reference>
<proteinExistence type="predicted"/>
<evidence type="ECO:0000313" key="1">
    <source>
        <dbReference type="EMBL" id="KZV40082.1"/>
    </source>
</evidence>
<name>A0A2Z7BZJ2_9LAMI</name>
<protein>
    <submittedName>
        <fullName evidence="1">Uncharacterized protein</fullName>
    </submittedName>
</protein>
<accession>A0A2Z7BZJ2</accession>
<dbReference type="EMBL" id="KV000647">
    <property type="protein sequence ID" value="KZV40082.1"/>
    <property type="molecule type" value="Genomic_DNA"/>
</dbReference>
<evidence type="ECO:0000313" key="2">
    <source>
        <dbReference type="Proteomes" id="UP000250235"/>
    </source>
</evidence>
<keyword evidence="2" id="KW-1185">Reference proteome</keyword>
<sequence>MSFKISARSRTTRSDTNCWSENRIKKISSGAFSRVKRFCALQLKTGGAIPLVLEHLKITRAPETDLHSNWFELFFSVPAAGLLAPTDLSSSAEHDVVTDAPLGCSSWFPFDVPAGPSSSSSACSWFLSLHLVHYAPAGSTWPPPNNEQLTQLWTSPLLIQLPFTKKN</sequence>